<name>A0A1Z5IBR8_9LACO</name>
<dbReference type="GO" id="GO:0015031">
    <property type="term" value="P:protein transport"/>
    <property type="evidence" value="ECO:0007669"/>
    <property type="project" value="InterPro"/>
</dbReference>
<dbReference type="GO" id="GO:0051262">
    <property type="term" value="P:protein tetramerization"/>
    <property type="evidence" value="ECO:0007669"/>
    <property type="project" value="InterPro"/>
</dbReference>
<dbReference type="Pfam" id="PF02556">
    <property type="entry name" value="SecB"/>
    <property type="match status" value="1"/>
</dbReference>
<dbReference type="InterPro" id="IPR035958">
    <property type="entry name" value="SecB-like_sf"/>
</dbReference>
<dbReference type="EMBL" id="BCMF01000004">
    <property type="protein sequence ID" value="GAW99097.1"/>
    <property type="molecule type" value="Genomic_DNA"/>
</dbReference>
<evidence type="ECO:0000313" key="3">
    <source>
        <dbReference type="Proteomes" id="UP000198374"/>
    </source>
</evidence>
<protein>
    <submittedName>
        <fullName evidence="2">Preprotein translocase subunit SecB</fullName>
    </submittedName>
</protein>
<evidence type="ECO:0000256" key="1">
    <source>
        <dbReference type="ARBA" id="ARBA00009990"/>
    </source>
</evidence>
<proteinExistence type="inferred from homology"/>
<dbReference type="OrthoDB" id="1699164at2"/>
<reference evidence="2 3" key="1">
    <citation type="submission" date="2015-11" db="EMBL/GenBank/DDBJ databases">
        <title>Draft genome sequences of new species of the genus Lactobacillus isolated from orchardgrass silage.</title>
        <authorList>
            <person name="Tohno M."/>
            <person name="Tanizawa Y."/>
            <person name="Arita M."/>
        </authorList>
    </citation>
    <scope>NUCLEOTIDE SEQUENCE [LARGE SCALE GENOMIC DNA]</scope>
    <source>
        <strain evidence="2 3">IWT30</strain>
    </source>
</reference>
<dbReference type="Gene3D" id="3.10.420.10">
    <property type="entry name" value="SecB-like"/>
    <property type="match status" value="1"/>
</dbReference>
<dbReference type="Proteomes" id="UP000198374">
    <property type="component" value="Unassembled WGS sequence"/>
</dbReference>
<sequence>MTMLQFNGYRVTKMQYQRNDSYQRGEAPIKFDPQIKATDKIDQNHIDVTLTLSVGSLNNKAIPFQVQCAVAGQFTYHPDEDSSGIGVDSLIRNNAVAILYPYVRAIVATLTTTSNEFPGYVMPTINVAEVLAHQDN</sequence>
<comment type="similarity">
    <text evidence="1">Belongs to the SecB family.</text>
</comment>
<dbReference type="RefSeq" id="WP_089108899.1">
    <property type="nucleotide sequence ID" value="NZ_BCMF01000004.1"/>
</dbReference>
<accession>A0A1Z5IBR8</accession>
<dbReference type="SUPFAM" id="SSF54611">
    <property type="entry name" value="SecB-like"/>
    <property type="match status" value="1"/>
</dbReference>
<dbReference type="InterPro" id="IPR003708">
    <property type="entry name" value="SecB"/>
</dbReference>
<evidence type="ECO:0000313" key="2">
    <source>
        <dbReference type="EMBL" id="GAW99097.1"/>
    </source>
</evidence>
<organism evidence="2 3">
    <name type="scientific">Secundilactobacillus mixtipabuli</name>
    <dbReference type="NCBI Taxonomy" id="1435342"/>
    <lineage>
        <taxon>Bacteria</taxon>
        <taxon>Bacillati</taxon>
        <taxon>Bacillota</taxon>
        <taxon>Bacilli</taxon>
        <taxon>Lactobacillales</taxon>
        <taxon>Lactobacillaceae</taxon>
        <taxon>Secundilactobacillus</taxon>
    </lineage>
</organism>
<dbReference type="AlphaFoldDB" id="A0A1Z5IBR8"/>
<gene>
    <name evidence="2" type="ORF">IWT30_01057</name>
</gene>
<keyword evidence="3" id="KW-1185">Reference proteome</keyword>
<dbReference type="GO" id="GO:0051082">
    <property type="term" value="F:unfolded protein binding"/>
    <property type="evidence" value="ECO:0007669"/>
    <property type="project" value="InterPro"/>
</dbReference>
<comment type="caution">
    <text evidence="2">The sequence shown here is derived from an EMBL/GenBank/DDBJ whole genome shotgun (WGS) entry which is preliminary data.</text>
</comment>